<dbReference type="RefSeq" id="XP_001949510.1">
    <property type="nucleotide sequence ID" value="XM_001949475.4"/>
</dbReference>
<dbReference type="KEGG" id="api:100161166"/>
<dbReference type="Gene3D" id="3.30.40.10">
    <property type="entry name" value="Zinc/RING finger domain, C3HC4 (zinc finger)"/>
    <property type="match status" value="1"/>
</dbReference>
<comment type="subcellular location">
    <subcellularLocation>
        <location evidence="1">Nucleus</location>
    </subcellularLocation>
</comment>
<accession>A0A8R2AAS9</accession>
<dbReference type="EnsemblMetazoa" id="XM_001949475.5">
    <property type="protein sequence ID" value="XP_001949510.1"/>
    <property type="gene ID" value="LOC100161166"/>
</dbReference>
<dbReference type="PROSITE" id="PS50016">
    <property type="entry name" value="ZF_PHD_2"/>
    <property type="match status" value="1"/>
</dbReference>
<protein>
    <recommendedName>
        <fullName evidence="10">PHD-type domain-containing protein</fullName>
    </recommendedName>
</protein>
<organism evidence="11 12">
    <name type="scientific">Acyrthosiphon pisum</name>
    <name type="common">Pea aphid</name>
    <dbReference type="NCBI Taxonomy" id="7029"/>
    <lineage>
        <taxon>Eukaryota</taxon>
        <taxon>Metazoa</taxon>
        <taxon>Ecdysozoa</taxon>
        <taxon>Arthropoda</taxon>
        <taxon>Hexapoda</taxon>
        <taxon>Insecta</taxon>
        <taxon>Pterygota</taxon>
        <taxon>Neoptera</taxon>
        <taxon>Paraneoptera</taxon>
        <taxon>Hemiptera</taxon>
        <taxon>Sternorrhyncha</taxon>
        <taxon>Aphidomorpha</taxon>
        <taxon>Aphidoidea</taxon>
        <taxon>Aphididae</taxon>
        <taxon>Macrosiphini</taxon>
        <taxon>Acyrthosiphon</taxon>
    </lineage>
</organism>
<feature type="compositionally biased region" description="Basic residues" evidence="9">
    <location>
        <begin position="227"/>
        <end position="247"/>
    </location>
</feature>
<dbReference type="PANTHER" id="PTHR46452:SF1">
    <property type="entry name" value="TRANSCRIPTION INITIATION FACTOR TFIID SUBUNIT 3"/>
    <property type="match status" value="1"/>
</dbReference>
<dbReference type="Proteomes" id="UP000007819">
    <property type="component" value="Chromosome A2"/>
</dbReference>
<dbReference type="InterPro" id="IPR001965">
    <property type="entry name" value="Znf_PHD"/>
</dbReference>
<dbReference type="Pfam" id="PF07524">
    <property type="entry name" value="Bromo_TP"/>
    <property type="match status" value="1"/>
</dbReference>
<dbReference type="SUPFAM" id="SSF57903">
    <property type="entry name" value="FYVE/PHD zinc finger"/>
    <property type="match status" value="1"/>
</dbReference>
<evidence type="ECO:0000256" key="3">
    <source>
        <dbReference type="ARBA" id="ARBA00022771"/>
    </source>
</evidence>
<dbReference type="Pfam" id="PF00628">
    <property type="entry name" value="PHD"/>
    <property type="match status" value="1"/>
</dbReference>
<keyword evidence="12" id="KW-1185">Reference proteome</keyword>
<keyword evidence="2" id="KW-0479">Metal-binding</keyword>
<evidence type="ECO:0000256" key="4">
    <source>
        <dbReference type="ARBA" id="ARBA00022833"/>
    </source>
</evidence>
<dbReference type="Gene3D" id="1.10.20.10">
    <property type="entry name" value="Histone, subunit A"/>
    <property type="match status" value="1"/>
</dbReference>
<evidence type="ECO:0000256" key="2">
    <source>
        <dbReference type="ARBA" id="ARBA00022723"/>
    </source>
</evidence>
<keyword evidence="4" id="KW-0862">Zinc</keyword>
<dbReference type="CDD" id="cd15522">
    <property type="entry name" value="PHD_TAF3"/>
    <property type="match status" value="1"/>
</dbReference>
<dbReference type="AlphaFoldDB" id="A0A8R2AAS9"/>
<evidence type="ECO:0000259" key="10">
    <source>
        <dbReference type="PROSITE" id="PS50016"/>
    </source>
</evidence>
<evidence type="ECO:0000313" key="11">
    <source>
        <dbReference type="EnsemblMetazoa" id="XP_001949510.1"/>
    </source>
</evidence>
<dbReference type="GO" id="GO:0046982">
    <property type="term" value="F:protein heterodimerization activity"/>
    <property type="evidence" value="ECO:0007669"/>
    <property type="project" value="InterPro"/>
</dbReference>
<dbReference type="GO" id="GO:0005669">
    <property type="term" value="C:transcription factor TFIID complex"/>
    <property type="evidence" value="ECO:0007669"/>
    <property type="project" value="TreeGrafter"/>
</dbReference>
<feature type="compositionally biased region" description="Basic residues" evidence="9">
    <location>
        <begin position="374"/>
        <end position="394"/>
    </location>
</feature>
<evidence type="ECO:0000256" key="9">
    <source>
        <dbReference type="SAM" id="MobiDB-lite"/>
    </source>
</evidence>
<evidence type="ECO:0000256" key="6">
    <source>
        <dbReference type="ARBA" id="ARBA00023163"/>
    </source>
</evidence>
<dbReference type="InterPro" id="IPR013083">
    <property type="entry name" value="Znf_RING/FYVE/PHD"/>
</dbReference>
<keyword evidence="3 8" id="KW-0863">Zinc-finger</keyword>
<dbReference type="SMART" id="SM00249">
    <property type="entry name" value="PHD"/>
    <property type="match status" value="1"/>
</dbReference>
<evidence type="ECO:0000256" key="8">
    <source>
        <dbReference type="PROSITE-ProRule" id="PRU00146"/>
    </source>
</evidence>
<dbReference type="InterPro" id="IPR019787">
    <property type="entry name" value="Znf_PHD-finger"/>
</dbReference>
<reference evidence="11" key="2">
    <citation type="submission" date="2022-06" db="UniProtKB">
        <authorList>
            <consortium name="EnsemblMetazoa"/>
        </authorList>
    </citation>
    <scope>IDENTIFICATION</scope>
</reference>
<evidence type="ECO:0000313" key="12">
    <source>
        <dbReference type="Proteomes" id="UP000007819"/>
    </source>
</evidence>
<dbReference type="GeneID" id="100161166"/>
<dbReference type="InterPro" id="IPR019786">
    <property type="entry name" value="Zinc_finger_PHD-type_CS"/>
</dbReference>
<dbReference type="InterPro" id="IPR011011">
    <property type="entry name" value="Znf_FYVE_PHD"/>
</dbReference>
<dbReference type="OMA" id="GAGQDKM"/>
<dbReference type="PROSITE" id="PS01359">
    <property type="entry name" value="ZF_PHD_1"/>
    <property type="match status" value="1"/>
</dbReference>
<dbReference type="InterPro" id="IPR009072">
    <property type="entry name" value="Histone-fold"/>
</dbReference>
<dbReference type="SMART" id="SM00576">
    <property type="entry name" value="BTP"/>
    <property type="match status" value="1"/>
</dbReference>
<feature type="region of interest" description="Disordered" evidence="9">
    <location>
        <begin position="224"/>
        <end position="248"/>
    </location>
</feature>
<evidence type="ECO:0000256" key="5">
    <source>
        <dbReference type="ARBA" id="ARBA00023015"/>
    </source>
</evidence>
<feature type="region of interest" description="Disordered" evidence="9">
    <location>
        <begin position="373"/>
        <end position="417"/>
    </location>
</feature>
<sequence length="590" mass="67096">MDDFIRQTLTISVAQICNNIGWHSITDSSMKIMTDILHHYISDLSKTSKKYAEHAYNDVPDIEDVEKAFRQKSVSLIELRRYVKTTGPVKFPHNLPLLNISGKNVLNTLKPGSREILTRPIHIHEHLPTLYTEQTEEEETMDTEQIQNSIENTKQEPDEVILHKRLREISSVVMTSSGFLSPSREGRLAESKLLPFPEIKIDKPLDTSKLSVILPNLAKEPSQRILTNKKKTKSGTKKKPKGSKTKKILLQEKEKAPEIFQKKKKPKEEKMPVPVSEPPPLIPEPVIEEIIDIVNVTEKVQVPKKVILAPHTNKVKMEEVLPKFSFFGPLPPGPGLIPTTFPQIIDPVINVPDIIEKPSSPVLKVEIEDINRKEQKKKKKDKKKEKKEKKKQKDKLKEKVKEKEKEKEKKKEKLKSTNKVPKIKFRFGSRLETTTKVLPVEKPPEPSVTIVSEPEPMEVEVDIESKSDISIDILHNDIIDSPPKVPIQKIKTKIVAKPIQPAVIPPVNETPPPAFYFDEAGNQVWICPMCTKPDDGSPMIGCDGCDVWYHWVCVGIQCPPDCAVWFCPRCLAKRAQQPKGKRGRPRKNKC</sequence>
<feature type="domain" description="PHD-type" evidence="10">
    <location>
        <begin position="524"/>
        <end position="573"/>
    </location>
</feature>
<proteinExistence type="predicted"/>
<reference evidence="12" key="1">
    <citation type="submission" date="2010-06" db="EMBL/GenBank/DDBJ databases">
        <authorList>
            <person name="Jiang H."/>
            <person name="Abraham K."/>
            <person name="Ali S."/>
            <person name="Alsbrooks S.L."/>
            <person name="Anim B.N."/>
            <person name="Anosike U.S."/>
            <person name="Attaway T."/>
            <person name="Bandaranaike D.P."/>
            <person name="Battles P.K."/>
            <person name="Bell S.N."/>
            <person name="Bell A.V."/>
            <person name="Beltran B."/>
            <person name="Bickham C."/>
            <person name="Bustamante Y."/>
            <person name="Caleb T."/>
            <person name="Canada A."/>
            <person name="Cardenas V."/>
            <person name="Carter K."/>
            <person name="Chacko J."/>
            <person name="Chandrabose M.N."/>
            <person name="Chavez D."/>
            <person name="Chavez A."/>
            <person name="Chen L."/>
            <person name="Chu H.-S."/>
            <person name="Claassen K.J."/>
            <person name="Cockrell R."/>
            <person name="Collins M."/>
            <person name="Cooper J.A."/>
            <person name="Cree A."/>
            <person name="Curry S.M."/>
            <person name="Da Y."/>
            <person name="Dao M.D."/>
            <person name="Das B."/>
            <person name="Davila M.-L."/>
            <person name="Davy-Carroll L."/>
            <person name="Denson S."/>
            <person name="Dinh H."/>
            <person name="Ebong V.E."/>
            <person name="Edwards J.R."/>
            <person name="Egan A."/>
            <person name="El-Daye J."/>
            <person name="Escobedo L."/>
            <person name="Fernandez S."/>
            <person name="Fernando P.R."/>
            <person name="Flagg N."/>
            <person name="Forbes L.D."/>
            <person name="Fowler R.G."/>
            <person name="Fu Q."/>
            <person name="Gabisi R.A."/>
            <person name="Ganer J."/>
            <person name="Garbino Pronczuk A."/>
            <person name="Garcia R.M."/>
            <person name="Garner T."/>
            <person name="Garrett T.E."/>
            <person name="Gonzalez D.A."/>
            <person name="Hamid H."/>
            <person name="Hawkins E.S."/>
            <person name="Hirani K."/>
            <person name="Hogues M.E."/>
            <person name="Hollins B."/>
            <person name="Hsiao C.-H."/>
            <person name="Jabil R."/>
            <person name="James M.L."/>
            <person name="Jhangiani S.N."/>
            <person name="Johnson B."/>
            <person name="Johnson Q."/>
            <person name="Joshi V."/>
            <person name="Kalu J.B."/>
            <person name="Kam C."/>
            <person name="Kashfia A."/>
            <person name="Keebler J."/>
            <person name="Kisamo H."/>
            <person name="Kovar C.L."/>
            <person name="Lago L.A."/>
            <person name="Lai C.-Y."/>
            <person name="Laidlaw J."/>
            <person name="Lara F."/>
            <person name="Le T.-K."/>
            <person name="Lee S.L."/>
            <person name="Legall F.H."/>
            <person name="Lemon S.J."/>
            <person name="Lewis L.R."/>
            <person name="Li B."/>
            <person name="Liu Y."/>
            <person name="Liu Y.-S."/>
            <person name="Lopez J."/>
            <person name="Lozado R.J."/>
            <person name="Lu J."/>
            <person name="Madu R.C."/>
            <person name="Maheshwari M."/>
            <person name="Maheshwari R."/>
            <person name="Malloy K."/>
            <person name="Martinez E."/>
            <person name="Mathew T."/>
            <person name="Mercado I.C."/>
            <person name="Mercado C."/>
            <person name="Meyer B."/>
            <person name="Montgomery K."/>
            <person name="Morgan M.B."/>
            <person name="Munidasa M."/>
            <person name="Nazareth L.V."/>
            <person name="Nelson J."/>
            <person name="Ng B.M."/>
            <person name="Nguyen N.B."/>
            <person name="Nguyen P.Q."/>
            <person name="Nguyen T."/>
            <person name="Obregon M."/>
            <person name="Okwuonu G.O."/>
            <person name="Onwere C.G."/>
            <person name="Orozco G."/>
            <person name="Parra A."/>
            <person name="Patel S."/>
            <person name="Patil S."/>
            <person name="Perez A."/>
            <person name="Perez Y."/>
            <person name="Pham C."/>
            <person name="Primus E.L."/>
            <person name="Pu L.-L."/>
            <person name="Puazo M."/>
            <person name="Qin X."/>
            <person name="Quiroz J.B."/>
            <person name="Reese J."/>
            <person name="Richards S."/>
            <person name="Rives C.M."/>
            <person name="Robberts R."/>
            <person name="Ruiz S.J."/>
            <person name="Ruiz M.J."/>
            <person name="Santibanez J."/>
            <person name="Schneider B.W."/>
            <person name="Sisson I."/>
            <person name="Smith M."/>
            <person name="Sodergren E."/>
            <person name="Song X.-Z."/>
            <person name="Song B.B."/>
            <person name="Summersgill H."/>
            <person name="Thelus R."/>
            <person name="Thornton R.D."/>
            <person name="Trejos Z.Y."/>
            <person name="Usmani K."/>
            <person name="Vattathil S."/>
            <person name="Villasana D."/>
            <person name="Walker D.L."/>
            <person name="Wang S."/>
            <person name="Wang K."/>
            <person name="White C.S."/>
            <person name="Williams A.C."/>
            <person name="Williamson J."/>
            <person name="Wilson K."/>
            <person name="Woghiren I.O."/>
            <person name="Woodworth J.R."/>
            <person name="Worley K.C."/>
            <person name="Wright R.A."/>
            <person name="Wu W."/>
            <person name="Young L."/>
            <person name="Zhang L."/>
            <person name="Zhang J."/>
            <person name="Zhu Y."/>
            <person name="Muzny D.M."/>
            <person name="Weinstock G."/>
            <person name="Gibbs R.A."/>
        </authorList>
    </citation>
    <scope>NUCLEOTIDE SEQUENCE [LARGE SCALE GENOMIC DNA]</scope>
    <source>
        <strain evidence="12">LSR1</strain>
    </source>
</reference>
<keyword evidence="5" id="KW-0805">Transcription regulation</keyword>
<dbReference type="PANTHER" id="PTHR46452">
    <property type="entry name" value="TRANSCRIPTION INITIATION FACTOR TFIID SUBUNIT 3"/>
    <property type="match status" value="1"/>
</dbReference>
<dbReference type="SUPFAM" id="SSF47113">
    <property type="entry name" value="Histone-fold"/>
    <property type="match status" value="1"/>
</dbReference>
<keyword evidence="6" id="KW-0804">Transcription</keyword>
<dbReference type="GO" id="GO:0045944">
    <property type="term" value="P:positive regulation of transcription by RNA polymerase II"/>
    <property type="evidence" value="ECO:0007669"/>
    <property type="project" value="TreeGrafter"/>
</dbReference>
<keyword evidence="7" id="KW-0539">Nucleus</keyword>
<name>A0A8R2AAS9_ACYPI</name>
<evidence type="ECO:0000256" key="7">
    <source>
        <dbReference type="ARBA" id="ARBA00023242"/>
    </source>
</evidence>
<dbReference type="InterPro" id="IPR006565">
    <property type="entry name" value="BTP"/>
</dbReference>
<dbReference type="GO" id="GO:0002039">
    <property type="term" value="F:p53 binding"/>
    <property type="evidence" value="ECO:0007669"/>
    <property type="project" value="TreeGrafter"/>
</dbReference>
<evidence type="ECO:0000256" key="1">
    <source>
        <dbReference type="ARBA" id="ARBA00004123"/>
    </source>
</evidence>
<dbReference type="GO" id="GO:0008270">
    <property type="term" value="F:zinc ion binding"/>
    <property type="evidence" value="ECO:0007669"/>
    <property type="project" value="UniProtKB-KW"/>
</dbReference>
<feature type="compositionally biased region" description="Basic and acidic residues" evidence="9">
    <location>
        <begin position="395"/>
        <end position="415"/>
    </location>
</feature>
<dbReference type="OrthoDB" id="436852at2759"/>